<dbReference type="AlphaFoldDB" id="A0A4Y7IZ63"/>
<dbReference type="GO" id="GO:0034511">
    <property type="term" value="F:U3 snoRNA binding"/>
    <property type="evidence" value="ECO:0007669"/>
    <property type="project" value="TreeGrafter"/>
</dbReference>
<feature type="domain" description="AARP2CN" evidence="2">
    <location>
        <begin position="284"/>
        <end position="331"/>
    </location>
</feature>
<feature type="region of interest" description="Disordered" evidence="1">
    <location>
        <begin position="1"/>
        <end position="46"/>
    </location>
</feature>
<evidence type="ECO:0000256" key="1">
    <source>
        <dbReference type="SAM" id="MobiDB-lite"/>
    </source>
</evidence>
<organism evidence="3 4">
    <name type="scientific">Papaver somniferum</name>
    <name type="common">Opium poppy</name>
    <dbReference type="NCBI Taxonomy" id="3469"/>
    <lineage>
        <taxon>Eukaryota</taxon>
        <taxon>Viridiplantae</taxon>
        <taxon>Streptophyta</taxon>
        <taxon>Embryophyta</taxon>
        <taxon>Tracheophyta</taxon>
        <taxon>Spermatophyta</taxon>
        <taxon>Magnoliopsida</taxon>
        <taxon>Ranunculales</taxon>
        <taxon>Papaveraceae</taxon>
        <taxon>Papaveroideae</taxon>
        <taxon>Papaver</taxon>
    </lineage>
</organism>
<keyword evidence="4" id="KW-1185">Reference proteome</keyword>
<dbReference type="InterPro" id="IPR039761">
    <property type="entry name" value="Bms1/Tsr1"/>
</dbReference>
<dbReference type="PANTHER" id="PTHR12858">
    <property type="entry name" value="RIBOSOME BIOGENESIS PROTEIN"/>
    <property type="match status" value="1"/>
</dbReference>
<evidence type="ECO:0000313" key="4">
    <source>
        <dbReference type="Proteomes" id="UP000316621"/>
    </source>
</evidence>
<dbReference type="Proteomes" id="UP000316621">
    <property type="component" value="Chromosome 3"/>
</dbReference>
<dbReference type="Pfam" id="PF08142">
    <property type="entry name" value="AARP2CN"/>
    <property type="match status" value="2"/>
</dbReference>
<accession>A0A4Y7IZ63</accession>
<dbReference type="GO" id="GO:0003924">
    <property type="term" value="F:GTPase activity"/>
    <property type="evidence" value="ECO:0007669"/>
    <property type="project" value="TreeGrafter"/>
</dbReference>
<dbReference type="GO" id="GO:0005634">
    <property type="term" value="C:nucleus"/>
    <property type="evidence" value="ECO:0007669"/>
    <property type="project" value="InterPro"/>
</dbReference>
<dbReference type="GO" id="GO:0030686">
    <property type="term" value="C:90S preribosome"/>
    <property type="evidence" value="ECO:0007669"/>
    <property type="project" value="TreeGrafter"/>
</dbReference>
<feature type="domain" description="AARP2CN" evidence="2">
    <location>
        <begin position="150"/>
        <end position="194"/>
    </location>
</feature>
<sequence>MPKGSKKRRPERKKKGQKLNNEDVTACTTSGDSEETVLIGETNNNGPKKEPSIAPYVIVVHGPPKETFEFLNLLQVHGVPKAMGVLTYLDKLKDEDRRTTTKTRLMQKFREYIYEGAHIFCLSSFHDDKYQESDIEELADFLLIEEFPILPCRAKHPYMLVDRHEDVPSSSEAHVVDNGKRNVILHGYLRGCDIMKGTKETFEFLNLLQVHGVPKAMGVLAYLDKLKDEDRRTTTKTRLMQKFREYIYEGAHIFCLSSFHDDKYQESDIEELADFLLIGEFPILPCRAKHPYMLVDRHEDVPSSSEAHVVDNGKRNVILHGYLRGCDIMKGTKLMLQSQLTPFTPGIHELKIMQINMDENNLDDEIESFRVGTYLTFKVLGVPFEMVANLDSHQPILIGVTQFITSLQFADSHTQGTNRQDLSNTVGFFEDQRSDHCFSWLEKVRNYTYLYPRLRGMAQNARIYTCSRILHCNVLGPLASSGSGVVAVRSLADNKAAFRILARAVVLDYHDVEIRKQIMWTGDLYWKQIQVKVPRIFNLPTAVLERRDGVWQSMDSVEKAHVLVIYKNKIAPEPTRTRLIELLGEKLKDDPAKARGNPEQRRAVLTFQAIPATWGKERLKGFNKRKEDDESFVHDFNCVTETAGEERDRELLFHGYVSGFP</sequence>
<name>A0A4Y7IZ63_PAPSO</name>
<dbReference type="GO" id="GO:0000462">
    <property type="term" value="P:maturation of SSU-rRNA from tricistronic rRNA transcript (SSU-rRNA, 5.8S rRNA, LSU-rRNA)"/>
    <property type="evidence" value="ECO:0007669"/>
    <property type="project" value="TreeGrafter"/>
</dbReference>
<proteinExistence type="predicted"/>
<dbReference type="PANTHER" id="PTHR12858:SF2">
    <property type="entry name" value="RIBOSOME BIOGENESIS PROTEIN BMS1 HOMOLOG"/>
    <property type="match status" value="1"/>
</dbReference>
<reference evidence="3 4" key="1">
    <citation type="journal article" date="2018" name="Science">
        <title>The opium poppy genome and morphinan production.</title>
        <authorList>
            <person name="Guo L."/>
            <person name="Winzer T."/>
            <person name="Yang X."/>
            <person name="Li Y."/>
            <person name="Ning Z."/>
            <person name="He Z."/>
            <person name="Teodor R."/>
            <person name="Lu Y."/>
            <person name="Bowser T.A."/>
            <person name="Graham I.A."/>
            <person name="Ye K."/>
        </authorList>
    </citation>
    <scope>NUCLEOTIDE SEQUENCE [LARGE SCALE GENOMIC DNA]</scope>
    <source>
        <strain evidence="4">cv. HN1</strain>
        <tissue evidence="3">Leaves</tissue>
    </source>
</reference>
<evidence type="ECO:0000259" key="2">
    <source>
        <dbReference type="Pfam" id="PF08142"/>
    </source>
</evidence>
<dbReference type="InterPro" id="IPR027417">
    <property type="entry name" value="P-loop_NTPase"/>
</dbReference>
<dbReference type="GO" id="GO:0000479">
    <property type="term" value="P:endonucleolytic cleavage of tricistronic rRNA transcript (SSU-rRNA, 5.8S rRNA, LSU-rRNA)"/>
    <property type="evidence" value="ECO:0007669"/>
    <property type="project" value="TreeGrafter"/>
</dbReference>
<evidence type="ECO:0000313" key="3">
    <source>
        <dbReference type="EMBL" id="RZC54174.1"/>
    </source>
</evidence>
<feature type="compositionally biased region" description="Polar residues" evidence="1">
    <location>
        <begin position="18"/>
        <end position="31"/>
    </location>
</feature>
<feature type="compositionally biased region" description="Basic residues" evidence="1">
    <location>
        <begin position="1"/>
        <end position="17"/>
    </location>
</feature>
<dbReference type="Gene3D" id="3.40.50.300">
    <property type="entry name" value="P-loop containing nucleotide triphosphate hydrolases"/>
    <property type="match status" value="2"/>
</dbReference>
<protein>
    <recommendedName>
        <fullName evidence="2">AARP2CN domain-containing protein</fullName>
    </recommendedName>
</protein>
<dbReference type="EMBL" id="CM010717">
    <property type="protein sequence ID" value="RZC54174.1"/>
    <property type="molecule type" value="Genomic_DNA"/>
</dbReference>
<dbReference type="Gramene" id="RZC54174">
    <property type="protein sequence ID" value="RZC54174"/>
    <property type="gene ID" value="C5167_013027"/>
</dbReference>
<dbReference type="STRING" id="3469.A0A4Y7IZ63"/>
<dbReference type="InterPro" id="IPR012948">
    <property type="entry name" value="AARP2CN"/>
</dbReference>
<dbReference type="GO" id="GO:0005525">
    <property type="term" value="F:GTP binding"/>
    <property type="evidence" value="ECO:0007669"/>
    <property type="project" value="TreeGrafter"/>
</dbReference>
<gene>
    <name evidence="3" type="ORF">C5167_013027</name>
</gene>